<dbReference type="Pfam" id="PF02954">
    <property type="entry name" value="HTH_8"/>
    <property type="match status" value="1"/>
</dbReference>
<evidence type="ECO:0000259" key="3">
    <source>
        <dbReference type="PROSITE" id="PS50110"/>
    </source>
</evidence>
<dbReference type="Proteomes" id="UP000501726">
    <property type="component" value="Chromosome"/>
</dbReference>
<dbReference type="PANTHER" id="PTHR44591:SF3">
    <property type="entry name" value="RESPONSE REGULATORY DOMAIN-CONTAINING PROTEIN"/>
    <property type="match status" value="1"/>
</dbReference>
<protein>
    <submittedName>
        <fullName evidence="4">Response regulator</fullName>
    </submittedName>
</protein>
<dbReference type="RefSeq" id="WP_173273659.1">
    <property type="nucleotide sequence ID" value="NZ_AP021889.1"/>
</dbReference>
<dbReference type="InterPro" id="IPR050595">
    <property type="entry name" value="Bact_response_regulator"/>
</dbReference>
<dbReference type="PROSITE" id="PS50110">
    <property type="entry name" value="RESPONSE_REGULATORY"/>
    <property type="match status" value="1"/>
</dbReference>
<reference evidence="5" key="1">
    <citation type="submission" date="2019-11" db="EMBL/GenBank/DDBJ databases">
        <title>Isolation and characterization of two novel species in the genus Thiomicrorhabdus.</title>
        <authorList>
            <person name="Mochizuki J."/>
            <person name="Kojima H."/>
            <person name="Fukui M."/>
        </authorList>
    </citation>
    <scope>NUCLEOTIDE SEQUENCE [LARGE SCALE GENOMIC DNA]</scope>
    <source>
        <strain evidence="5">aks77</strain>
    </source>
</reference>
<proteinExistence type="predicted"/>
<dbReference type="InterPro" id="IPR001789">
    <property type="entry name" value="Sig_transdc_resp-reg_receiver"/>
</dbReference>
<name>A0A6F8PXA5_9GAMM</name>
<dbReference type="InterPro" id="IPR011006">
    <property type="entry name" value="CheY-like_superfamily"/>
</dbReference>
<dbReference type="Gene3D" id="3.40.50.2300">
    <property type="match status" value="1"/>
</dbReference>
<dbReference type="GO" id="GO:0000160">
    <property type="term" value="P:phosphorelay signal transduction system"/>
    <property type="evidence" value="ECO:0007669"/>
    <property type="project" value="InterPro"/>
</dbReference>
<keyword evidence="5" id="KW-1185">Reference proteome</keyword>
<dbReference type="GO" id="GO:0043565">
    <property type="term" value="F:sequence-specific DNA binding"/>
    <property type="evidence" value="ECO:0007669"/>
    <property type="project" value="InterPro"/>
</dbReference>
<dbReference type="Gene3D" id="1.10.10.60">
    <property type="entry name" value="Homeodomain-like"/>
    <property type="match status" value="1"/>
</dbReference>
<dbReference type="InterPro" id="IPR009057">
    <property type="entry name" value="Homeodomain-like_sf"/>
</dbReference>
<evidence type="ECO:0000313" key="4">
    <source>
        <dbReference type="EMBL" id="BBP46726.1"/>
    </source>
</evidence>
<dbReference type="SUPFAM" id="SSF46689">
    <property type="entry name" value="Homeodomain-like"/>
    <property type="match status" value="1"/>
</dbReference>
<dbReference type="KEGG" id="tse:THMIRHAS_20990"/>
<dbReference type="SUPFAM" id="SSF52172">
    <property type="entry name" value="CheY-like"/>
    <property type="match status" value="1"/>
</dbReference>
<dbReference type="EMBL" id="AP021889">
    <property type="protein sequence ID" value="BBP46726.1"/>
    <property type="molecule type" value="Genomic_DNA"/>
</dbReference>
<dbReference type="Pfam" id="PF00072">
    <property type="entry name" value="Response_reg"/>
    <property type="match status" value="1"/>
</dbReference>
<evidence type="ECO:0000256" key="1">
    <source>
        <dbReference type="ARBA" id="ARBA00022553"/>
    </source>
</evidence>
<organism evidence="4 5">
    <name type="scientific">Thiosulfatimonas sediminis</name>
    <dbReference type="NCBI Taxonomy" id="2675054"/>
    <lineage>
        <taxon>Bacteria</taxon>
        <taxon>Pseudomonadati</taxon>
        <taxon>Pseudomonadota</taxon>
        <taxon>Gammaproteobacteria</taxon>
        <taxon>Thiotrichales</taxon>
        <taxon>Piscirickettsiaceae</taxon>
        <taxon>Thiosulfatimonas</taxon>
    </lineage>
</organism>
<feature type="modified residue" description="4-aspartylphosphate" evidence="2">
    <location>
        <position position="55"/>
    </location>
</feature>
<dbReference type="PRINTS" id="PR01590">
    <property type="entry name" value="HTHFIS"/>
</dbReference>
<evidence type="ECO:0000256" key="2">
    <source>
        <dbReference type="PROSITE-ProRule" id="PRU00169"/>
    </source>
</evidence>
<feature type="domain" description="Response regulatory" evidence="3">
    <location>
        <begin position="6"/>
        <end position="125"/>
    </location>
</feature>
<sequence>MSESLKVLLVDDDPALRGMVAFALESEGYEVDEAESQTTAKAAFENFEYPIVVLDMGMPPHEHTTKEGVDVLNWIGIYHPMTLVIVLTGQDAQATSYVVLKEGAFDFLEKPISESALVLAVKRATLFYQQNQKLRTDEGIQKMQINAPIGEGVKPVRNQAEEKMLRQILADTNFNVHESARRLGLKRENVYYLIKKYNIERPEYEGQ</sequence>
<dbReference type="SMART" id="SM00448">
    <property type="entry name" value="REC"/>
    <property type="match status" value="1"/>
</dbReference>
<evidence type="ECO:0000313" key="5">
    <source>
        <dbReference type="Proteomes" id="UP000501726"/>
    </source>
</evidence>
<accession>A0A6F8PXA5</accession>
<dbReference type="InterPro" id="IPR002197">
    <property type="entry name" value="HTH_Fis"/>
</dbReference>
<keyword evidence="1 2" id="KW-0597">Phosphoprotein</keyword>
<dbReference type="PANTHER" id="PTHR44591">
    <property type="entry name" value="STRESS RESPONSE REGULATOR PROTEIN 1"/>
    <property type="match status" value="1"/>
</dbReference>
<gene>
    <name evidence="4" type="ORF">THMIRHAS_20990</name>
</gene>
<dbReference type="AlphaFoldDB" id="A0A6F8PXA5"/>